<evidence type="ECO:0000313" key="2">
    <source>
        <dbReference type="EMBL" id="RJL18664.1"/>
    </source>
</evidence>
<comment type="caution">
    <text evidence="2">The sequence shown here is derived from an EMBL/GenBank/DDBJ whole genome shotgun (WGS) entry which is preliminary data.</text>
</comment>
<dbReference type="Gene3D" id="3.30.70.270">
    <property type="match status" value="1"/>
</dbReference>
<dbReference type="InterPro" id="IPR052163">
    <property type="entry name" value="DGC-Regulatory_Protein"/>
</dbReference>
<reference evidence="3" key="1">
    <citation type="submission" date="2018-09" db="EMBL/GenBank/DDBJ databases">
        <title>Paracoccus onubensis nov. sp. a moderate halophilic bacterium isolated from Gruta de las Maravillas (Aracena, Spain).</title>
        <authorList>
            <person name="Jurado V."/>
            <person name="Gutierrez-Patricio S."/>
            <person name="Gonzalez-Pimentel J.L."/>
            <person name="Miller A.Z."/>
            <person name="Laiz L."/>
            <person name="Saiz-Jimenez C."/>
        </authorList>
    </citation>
    <scope>NUCLEOTIDE SEQUENCE [LARGE SCALE GENOMIC DNA]</scope>
    <source>
        <strain evidence="3">DSM 26381</strain>
    </source>
</reference>
<proteinExistence type="predicted"/>
<name>A0A419A9A4_9RHOB</name>
<dbReference type="GO" id="GO:0003824">
    <property type="term" value="F:catalytic activity"/>
    <property type="evidence" value="ECO:0007669"/>
    <property type="project" value="UniProtKB-ARBA"/>
</dbReference>
<dbReference type="PROSITE" id="PS50887">
    <property type="entry name" value="GGDEF"/>
    <property type="match status" value="1"/>
</dbReference>
<dbReference type="Pfam" id="PF00990">
    <property type="entry name" value="GGDEF"/>
    <property type="match status" value="1"/>
</dbReference>
<dbReference type="InterPro" id="IPR000160">
    <property type="entry name" value="GGDEF_dom"/>
</dbReference>
<dbReference type="Proteomes" id="UP000283587">
    <property type="component" value="Unassembled WGS sequence"/>
</dbReference>
<accession>A0A419A9A4</accession>
<evidence type="ECO:0000259" key="1">
    <source>
        <dbReference type="PROSITE" id="PS50887"/>
    </source>
</evidence>
<dbReference type="SUPFAM" id="SSF55073">
    <property type="entry name" value="Nucleotide cyclase"/>
    <property type="match status" value="1"/>
</dbReference>
<dbReference type="InterPro" id="IPR029787">
    <property type="entry name" value="Nucleotide_cyclase"/>
</dbReference>
<dbReference type="FunFam" id="3.30.70.270:FF:000001">
    <property type="entry name" value="Diguanylate cyclase domain protein"/>
    <property type="match status" value="1"/>
</dbReference>
<dbReference type="CDD" id="cd01949">
    <property type="entry name" value="GGDEF"/>
    <property type="match status" value="1"/>
</dbReference>
<protein>
    <submittedName>
        <fullName evidence="2">GGDEF domain-containing protein</fullName>
    </submittedName>
</protein>
<sequence length="342" mass="36715">MPGVAMQLGLDGRALDLLLPMHLWIDPDGTILGAGPTMRKLLPAGASRISGAMTLLRQGVSHADPAAICRACREDERLFLRIAGRPRLTLRGHAVPAGGGFLLNLGFGIGLVDAVGELDLNDGDFAPPELAMELLFLHEANRAVMSELSRFNRHLDAAREAAERQAFTDPLTGLRNRRGLELAIAALLRSADPRDSRRARKGFAVAHLDLDHFKPVNDRHGHAAGDAVLRHVAQVLREAIRSHDTAARVGGDEFVLLLDNVDSPEALAPMARRIIRRIERPIDLGAAICRVSASIGIVWSPLDRSVPVDFMLADADAALYRSKHAGRGRVTVVNGAAAPGPG</sequence>
<dbReference type="InterPro" id="IPR043128">
    <property type="entry name" value="Rev_trsase/Diguanyl_cyclase"/>
</dbReference>
<keyword evidence="3" id="KW-1185">Reference proteome</keyword>
<dbReference type="PANTHER" id="PTHR46663">
    <property type="entry name" value="DIGUANYLATE CYCLASE DGCT-RELATED"/>
    <property type="match status" value="1"/>
</dbReference>
<dbReference type="OrthoDB" id="9812260at2"/>
<dbReference type="NCBIfam" id="TIGR00254">
    <property type="entry name" value="GGDEF"/>
    <property type="match status" value="1"/>
</dbReference>
<gene>
    <name evidence="2" type="ORF">D3P05_06590</name>
</gene>
<feature type="domain" description="GGDEF" evidence="1">
    <location>
        <begin position="201"/>
        <end position="335"/>
    </location>
</feature>
<dbReference type="RefSeq" id="WP_119897383.1">
    <property type="nucleotide sequence ID" value="NZ_QNRC01000008.1"/>
</dbReference>
<dbReference type="PANTHER" id="PTHR46663:SF4">
    <property type="entry name" value="DIGUANYLATE CYCLASE DGCT-RELATED"/>
    <property type="match status" value="1"/>
</dbReference>
<dbReference type="SMART" id="SM00267">
    <property type="entry name" value="GGDEF"/>
    <property type="match status" value="1"/>
</dbReference>
<organism evidence="2 3">
    <name type="scientific">Paracoccus siganidrum</name>
    <dbReference type="NCBI Taxonomy" id="1276757"/>
    <lineage>
        <taxon>Bacteria</taxon>
        <taxon>Pseudomonadati</taxon>
        <taxon>Pseudomonadota</taxon>
        <taxon>Alphaproteobacteria</taxon>
        <taxon>Rhodobacterales</taxon>
        <taxon>Paracoccaceae</taxon>
        <taxon>Paracoccus</taxon>
    </lineage>
</organism>
<dbReference type="EMBL" id="QZEW01000022">
    <property type="protein sequence ID" value="RJL18664.1"/>
    <property type="molecule type" value="Genomic_DNA"/>
</dbReference>
<evidence type="ECO:0000313" key="3">
    <source>
        <dbReference type="Proteomes" id="UP000283587"/>
    </source>
</evidence>
<dbReference type="AlphaFoldDB" id="A0A419A9A4"/>